<dbReference type="EMBL" id="FNCN01000014">
    <property type="protein sequence ID" value="SDH34286.1"/>
    <property type="molecule type" value="Genomic_DNA"/>
</dbReference>
<dbReference type="CDD" id="cd01300">
    <property type="entry name" value="YtcJ_like"/>
    <property type="match status" value="1"/>
</dbReference>
<accession>A0A1G8BM77</accession>
<feature type="domain" description="Amidohydrolase 3" evidence="1">
    <location>
        <begin position="58"/>
        <end position="576"/>
    </location>
</feature>
<dbReference type="STRING" id="504805.SAMN05421505_11491"/>
<dbReference type="Gene3D" id="2.30.40.10">
    <property type="entry name" value="Urease, subunit C, domain 1"/>
    <property type="match status" value="1"/>
</dbReference>
<dbReference type="InterPro" id="IPR013108">
    <property type="entry name" value="Amidohydro_3"/>
</dbReference>
<organism evidence="2 3">
    <name type="scientific">Sinosporangium album</name>
    <dbReference type="NCBI Taxonomy" id="504805"/>
    <lineage>
        <taxon>Bacteria</taxon>
        <taxon>Bacillati</taxon>
        <taxon>Actinomycetota</taxon>
        <taxon>Actinomycetes</taxon>
        <taxon>Streptosporangiales</taxon>
        <taxon>Streptosporangiaceae</taxon>
        <taxon>Sinosporangium</taxon>
    </lineage>
</organism>
<sequence length="588" mass="64586">MASKPTPVSPADTVLVNGNVLTVDAEFRTAQAVAIRGERLLAVGDNDEIRSLAGGATRVIDLEGATVLPGIIDTHGHLGYFSIEKHWVDLNGARSAAEICDRIRAAAQRVPEGSPILTTPVGDHPYFFNVPGGLAEGRFPTRAELDAAAPRHPVYITAPTNRVPNSALFNSEALRLAGLLDGTVPHGDGRRVRITDTAFYLDGIEVVRDPATGWPTGELRYMQPIYNPSSFFQQLTQFVPPPTYEMIRDGIRMMAPDFTAGGTTTLLENHLTTPEELRAYAELDLPLRMFYTFEINWTLPLPEIDRMLRMLSFAGGKGFGNNRVGITGVGIGVDGPHWHGTGWSDRPYPGPYGHEIMPASIIPPDLYRTILKMVASYGLRIHTCAGGRGAIQLFLDTLGEIDREIPIRDRRWVLEHAEFATFDQVQECARLGVIPTTTTNFIWGKGAELFVDRMGPDFADNAVPLRWWLDAGVPVCQETDWGPHDPMFTIWQSLARRTGLTGEVLGAHQRISREEAIRIFTANGAYSLFMEDELGSLEAGKLADLAVFDGDPMTCAENDIKDIKALATFVGGRAVHGRDRFADLLEES</sequence>
<gene>
    <name evidence="2" type="ORF">SAMN05421505_11491</name>
</gene>
<dbReference type="PANTHER" id="PTHR22642">
    <property type="entry name" value="IMIDAZOLONEPROPIONASE"/>
    <property type="match status" value="1"/>
</dbReference>
<dbReference type="SUPFAM" id="SSF51338">
    <property type="entry name" value="Composite domain of metallo-dependent hydrolases"/>
    <property type="match status" value="1"/>
</dbReference>
<proteinExistence type="predicted"/>
<evidence type="ECO:0000259" key="1">
    <source>
        <dbReference type="Pfam" id="PF07969"/>
    </source>
</evidence>
<reference evidence="2 3" key="1">
    <citation type="submission" date="2016-10" db="EMBL/GenBank/DDBJ databases">
        <authorList>
            <person name="de Groot N.N."/>
        </authorList>
    </citation>
    <scope>NUCLEOTIDE SEQUENCE [LARGE SCALE GENOMIC DNA]</scope>
    <source>
        <strain evidence="2 3">CPCC 201354</strain>
    </source>
</reference>
<evidence type="ECO:0000313" key="2">
    <source>
        <dbReference type="EMBL" id="SDH34286.1"/>
    </source>
</evidence>
<dbReference type="GO" id="GO:0016810">
    <property type="term" value="F:hydrolase activity, acting on carbon-nitrogen (but not peptide) bonds"/>
    <property type="evidence" value="ECO:0007669"/>
    <property type="project" value="InterPro"/>
</dbReference>
<dbReference type="InterPro" id="IPR011059">
    <property type="entry name" value="Metal-dep_hydrolase_composite"/>
</dbReference>
<dbReference type="Gene3D" id="3.20.20.140">
    <property type="entry name" value="Metal-dependent hydrolases"/>
    <property type="match status" value="1"/>
</dbReference>
<keyword evidence="3" id="KW-1185">Reference proteome</keyword>
<dbReference type="RefSeq" id="WP_093171403.1">
    <property type="nucleotide sequence ID" value="NZ_FNCN01000014.1"/>
</dbReference>
<dbReference type="SUPFAM" id="SSF51556">
    <property type="entry name" value="Metallo-dependent hydrolases"/>
    <property type="match status" value="1"/>
</dbReference>
<dbReference type="PANTHER" id="PTHR22642:SF2">
    <property type="entry name" value="PROTEIN LONG AFTER FAR-RED 3"/>
    <property type="match status" value="1"/>
</dbReference>
<dbReference type="Proteomes" id="UP000198923">
    <property type="component" value="Unassembled WGS sequence"/>
</dbReference>
<name>A0A1G8BM77_9ACTN</name>
<dbReference type="OrthoDB" id="3173428at2"/>
<protein>
    <recommendedName>
        <fullName evidence="1">Amidohydrolase 3 domain-containing protein</fullName>
    </recommendedName>
</protein>
<dbReference type="Pfam" id="PF07969">
    <property type="entry name" value="Amidohydro_3"/>
    <property type="match status" value="1"/>
</dbReference>
<dbReference type="InterPro" id="IPR032466">
    <property type="entry name" value="Metal_Hydrolase"/>
</dbReference>
<evidence type="ECO:0000313" key="3">
    <source>
        <dbReference type="Proteomes" id="UP000198923"/>
    </source>
</evidence>
<dbReference type="Gene3D" id="3.10.310.70">
    <property type="match status" value="1"/>
</dbReference>
<dbReference type="AlphaFoldDB" id="A0A1G8BM77"/>
<dbReference type="InterPro" id="IPR033932">
    <property type="entry name" value="YtcJ-like"/>
</dbReference>